<dbReference type="PANTHER" id="PTHR37694:SF1">
    <property type="entry name" value="SLR8022 PROTEIN"/>
    <property type="match status" value="1"/>
</dbReference>
<reference evidence="3" key="1">
    <citation type="submission" date="2017-09" db="EMBL/GenBank/DDBJ databases">
        <authorList>
            <person name="Varghese N."/>
            <person name="Submissions S."/>
        </authorList>
    </citation>
    <scope>NUCLEOTIDE SEQUENCE [LARGE SCALE GENOMIC DNA]</scope>
    <source>
        <strain evidence="3">DSM 2913</strain>
    </source>
</reference>
<dbReference type="InterPro" id="IPR014710">
    <property type="entry name" value="RmlC-like_jellyroll"/>
</dbReference>
<dbReference type="PANTHER" id="PTHR37694">
    <property type="entry name" value="SLR8022 PROTEIN"/>
    <property type="match status" value="1"/>
</dbReference>
<dbReference type="OrthoDB" id="15355at2"/>
<evidence type="ECO:0000259" key="1">
    <source>
        <dbReference type="Pfam" id="PF07883"/>
    </source>
</evidence>
<dbReference type="Proteomes" id="UP000218627">
    <property type="component" value="Unassembled WGS sequence"/>
</dbReference>
<dbReference type="AlphaFoldDB" id="A0A285P8G8"/>
<protein>
    <submittedName>
        <fullName evidence="2">Cupin domain-containing protein</fullName>
    </submittedName>
</protein>
<keyword evidence="3" id="KW-1185">Reference proteome</keyword>
<organism evidence="2 3">
    <name type="scientific">Hydrogenobacter hydrogenophilus</name>
    <dbReference type="NCBI Taxonomy" id="35835"/>
    <lineage>
        <taxon>Bacteria</taxon>
        <taxon>Pseudomonadati</taxon>
        <taxon>Aquificota</taxon>
        <taxon>Aquificia</taxon>
        <taxon>Aquificales</taxon>
        <taxon>Aquificaceae</taxon>
        <taxon>Hydrogenobacter</taxon>
    </lineage>
</organism>
<dbReference type="Pfam" id="PF07883">
    <property type="entry name" value="Cupin_2"/>
    <property type="match status" value="1"/>
</dbReference>
<evidence type="ECO:0000313" key="2">
    <source>
        <dbReference type="EMBL" id="SNZ16436.1"/>
    </source>
</evidence>
<name>A0A285P8G8_9AQUI</name>
<accession>A0A285P8G8</accession>
<dbReference type="InterPro" id="IPR011051">
    <property type="entry name" value="RmlC_Cupin_sf"/>
</dbReference>
<proteinExistence type="predicted"/>
<dbReference type="EMBL" id="OBEN01000011">
    <property type="protein sequence ID" value="SNZ16436.1"/>
    <property type="molecule type" value="Genomic_DNA"/>
</dbReference>
<evidence type="ECO:0000313" key="3">
    <source>
        <dbReference type="Proteomes" id="UP000218627"/>
    </source>
</evidence>
<feature type="domain" description="Cupin type-2" evidence="1">
    <location>
        <begin position="30"/>
        <end position="92"/>
    </location>
</feature>
<gene>
    <name evidence="2" type="ORF">SAMN06265353_1592</name>
</gene>
<dbReference type="InterPro" id="IPR013096">
    <property type="entry name" value="Cupin_2"/>
</dbReference>
<dbReference type="RefSeq" id="WP_096603171.1">
    <property type="nucleotide sequence ID" value="NZ_OBEN01000011.1"/>
</dbReference>
<dbReference type="Gene3D" id="2.60.120.10">
    <property type="entry name" value="Jelly Rolls"/>
    <property type="match status" value="1"/>
</dbReference>
<dbReference type="SUPFAM" id="SSF51182">
    <property type="entry name" value="RmlC-like cupins"/>
    <property type="match status" value="1"/>
</dbReference>
<sequence length="100" mass="10965">MKNNLLKVQPNGSRLRHVLAYDSKEARVVVFSMPSGSEVPPHNSPSRVLLYCAKGEGKFLKGKDWIDVEEGDLVACEPLEPHGMKAQKDMIVIAIIAPAP</sequence>